<dbReference type="EMBL" id="CAXHTA020000021">
    <property type="protein sequence ID" value="CAL5230066.1"/>
    <property type="molecule type" value="Genomic_DNA"/>
</dbReference>
<evidence type="ECO:0000313" key="5">
    <source>
        <dbReference type="EMBL" id="CAL5230066.1"/>
    </source>
</evidence>
<comment type="similarity">
    <text evidence="1 2">Belongs to the CorA metal ion transporter (MIT) (TC 1.A.35.5) family.</text>
</comment>
<evidence type="ECO:0000256" key="3">
    <source>
        <dbReference type="SAM" id="Coils"/>
    </source>
</evidence>
<keyword evidence="2" id="KW-0460">Magnesium</keyword>
<dbReference type="Gene3D" id="1.20.58.340">
    <property type="entry name" value="Magnesium transport protein CorA, transmembrane region"/>
    <property type="match status" value="1"/>
</dbReference>
<sequence length="513" mass="57505">MRRPDIEEGDAAQPLLPEALDDEDLAEGRQPSWWEPQHVALPDSPGLSAFANIKESAPGTPNGSRGLESGRQSPRTAASGATRKGGKGGTRESRARRTQWLVINAHGIKTSFTSDKRGLIQKFRLGVPIRDMRLLDPNLLTSETGKILVRDNAIVFSVEHVRLIITADCVIIPQTGFEQSSLSTRFAAMLEDAIIEASQEKEARLTYELAMANRDATSLDDARDFDDRMSDDSSGFRHESSILPFELHVLEVAIGDVCQLCSGLVKELESSGHPILDTLVKHVNTTNLERMRKVKTRHQRLYARVETVREELQRFLEDDDDMAKMCLTRKKELERMVSSGPGERHSFALGSMQRRSMSINIHSSSMSRGPSHQYSTPQGGSPHTQEDTPHEEESEESIEAVENLLESYFMQIDSLYDRLVSMGEYIKDTEEYINIELDSSRNRLIRLEIVLTAGTFAVAIWGLVGSILGENLILPSSITNDVRQFWEVNGITLIVCLLSFLAILGYIRWRRLL</sequence>
<feature type="region of interest" description="Disordered" evidence="4">
    <location>
        <begin position="1"/>
        <end position="96"/>
    </location>
</feature>
<dbReference type="Proteomes" id="UP001497392">
    <property type="component" value="Unassembled WGS sequence"/>
</dbReference>
<dbReference type="InterPro" id="IPR039204">
    <property type="entry name" value="MRS2-like"/>
</dbReference>
<proteinExistence type="inferred from homology"/>
<keyword evidence="2" id="KW-0472">Membrane</keyword>
<dbReference type="CDD" id="cd12823">
    <property type="entry name" value="Mrs2_Mfm1p-like"/>
    <property type="match status" value="1"/>
</dbReference>
<dbReference type="Pfam" id="PF22099">
    <property type="entry name" value="MRS2-like"/>
    <property type="match status" value="2"/>
</dbReference>
<comment type="subcellular location">
    <subcellularLocation>
        <location evidence="2">Membrane</location>
        <topology evidence="2">Multi-pass membrane protein</topology>
    </subcellularLocation>
</comment>
<keyword evidence="6" id="KW-1185">Reference proteome</keyword>
<reference evidence="5 6" key="1">
    <citation type="submission" date="2024-06" db="EMBL/GenBank/DDBJ databases">
        <authorList>
            <person name="Kraege A."/>
            <person name="Thomma B."/>
        </authorList>
    </citation>
    <scope>NUCLEOTIDE SEQUENCE [LARGE SCALE GENOMIC DNA]</scope>
</reference>
<gene>
    <name evidence="5" type="primary">g13519</name>
    <name evidence="5" type="ORF">VP750_LOCUS11972</name>
</gene>
<comment type="caution">
    <text evidence="5">The sequence shown here is derived from an EMBL/GenBank/DDBJ whole genome shotgun (WGS) entry which is preliminary data.</text>
</comment>
<dbReference type="PANTHER" id="PTHR13890">
    <property type="entry name" value="RNA SPLICING PROTEIN MRS2, MITOCHONDRIAL"/>
    <property type="match status" value="1"/>
</dbReference>
<evidence type="ECO:0000256" key="4">
    <source>
        <dbReference type="SAM" id="MobiDB-lite"/>
    </source>
</evidence>
<feature type="transmembrane region" description="Helical" evidence="2">
    <location>
        <begin position="488"/>
        <end position="507"/>
    </location>
</feature>
<keyword evidence="2" id="KW-1133">Transmembrane helix</keyword>
<feature type="coiled-coil region" evidence="3">
    <location>
        <begin position="291"/>
        <end position="318"/>
    </location>
</feature>
<feature type="compositionally biased region" description="Polar residues" evidence="4">
    <location>
        <begin position="370"/>
        <end position="383"/>
    </location>
</feature>
<accession>A0ABP1GH46</accession>
<dbReference type="PANTHER" id="PTHR13890:SF31">
    <property type="entry name" value="MAGNESIUM TRANSPORTER MRS2-2-RELATED"/>
    <property type="match status" value="1"/>
</dbReference>
<feature type="transmembrane region" description="Helical" evidence="2">
    <location>
        <begin position="449"/>
        <end position="468"/>
    </location>
</feature>
<evidence type="ECO:0000313" key="6">
    <source>
        <dbReference type="Proteomes" id="UP001497392"/>
    </source>
</evidence>
<organism evidence="5 6">
    <name type="scientific">Coccomyxa viridis</name>
    <dbReference type="NCBI Taxonomy" id="1274662"/>
    <lineage>
        <taxon>Eukaryota</taxon>
        <taxon>Viridiplantae</taxon>
        <taxon>Chlorophyta</taxon>
        <taxon>core chlorophytes</taxon>
        <taxon>Trebouxiophyceae</taxon>
        <taxon>Trebouxiophyceae incertae sedis</taxon>
        <taxon>Coccomyxaceae</taxon>
        <taxon>Coccomyxa</taxon>
    </lineage>
</organism>
<comment type="function">
    <text evidence="2">Magnesium transporter that may mediate the influx of magnesium.</text>
</comment>
<dbReference type="Gene3D" id="2.40.128.330">
    <property type="match status" value="1"/>
</dbReference>
<keyword evidence="3" id="KW-0175">Coiled coil</keyword>
<keyword evidence="2" id="KW-0812">Transmembrane</keyword>
<evidence type="ECO:0000256" key="1">
    <source>
        <dbReference type="ARBA" id="ARBA00007535"/>
    </source>
</evidence>
<name>A0ABP1GH46_9CHLO</name>
<keyword evidence="2" id="KW-0406">Ion transport</keyword>
<evidence type="ECO:0000256" key="2">
    <source>
        <dbReference type="RuleBase" id="RU366041"/>
    </source>
</evidence>
<protein>
    <recommendedName>
        <fullName evidence="2">Magnesium transporter</fullName>
    </recommendedName>
</protein>
<keyword evidence="2" id="KW-0813">Transport</keyword>
<feature type="region of interest" description="Disordered" evidence="4">
    <location>
        <begin position="362"/>
        <end position="397"/>
    </location>
</feature>